<evidence type="ECO:0000313" key="1">
    <source>
        <dbReference type="EMBL" id="MCB7385765.1"/>
    </source>
</evidence>
<dbReference type="EMBL" id="JAJCIS010000001">
    <property type="protein sequence ID" value="MCB7385765.1"/>
    <property type="molecule type" value="Genomic_DNA"/>
</dbReference>
<dbReference type="Proteomes" id="UP001299546">
    <property type="component" value="Unassembled WGS sequence"/>
</dbReference>
<dbReference type="InterPro" id="IPR036388">
    <property type="entry name" value="WH-like_DNA-bd_sf"/>
</dbReference>
<name>A0ABS8DBK1_9FIRM</name>
<organism evidence="1 2">
    <name type="scientific">Bariatricus massiliensis</name>
    <dbReference type="NCBI Taxonomy" id="1745713"/>
    <lineage>
        <taxon>Bacteria</taxon>
        <taxon>Bacillati</taxon>
        <taxon>Bacillota</taxon>
        <taxon>Clostridia</taxon>
        <taxon>Lachnospirales</taxon>
        <taxon>Lachnospiraceae</taxon>
        <taxon>Bariatricus</taxon>
    </lineage>
</organism>
<dbReference type="SUPFAM" id="SSF88659">
    <property type="entry name" value="Sigma3 and sigma4 domains of RNA polymerase sigma factors"/>
    <property type="match status" value="1"/>
</dbReference>
<protein>
    <submittedName>
        <fullName evidence="1">Sigma-70 family RNA polymerase sigma factor</fullName>
    </submittedName>
</protein>
<dbReference type="RefSeq" id="WP_066731663.1">
    <property type="nucleotide sequence ID" value="NZ_JAJCIQ010000001.1"/>
</dbReference>
<accession>A0ABS8DBK1</accession>
<gene>
    <name evidence="1" type="ORF">LIZ65_00550</name>
</gene>
<dbReference type="Gene3D" id="1.10.10.10">
    <property type="entry name" value="Winged helix-like DNA-binding domain superfamily/Winged helix DNA-binding domain"/>
    <property type="match status" value="1"/>
</dbReference>
<reference evidence="1 2" key="1">
    <citation type="submission" date="2021-10" db="EMBL/GenBank/DDBJ databases">
        <title>Collection of gut derived symbiotic bacterial strains cultured from healthy donors.</title>
        <authorList>
            <person name="Lin H."/>
            <person name="Littmann E."/>
            <person name="Kohout C."/>
            <person name="Pamer E.G."/>
        </authorList>
    </citation>
    <scope>NUCLEOTIDE SEQUENCE [LARGE SCALE GENOMIC DNA]</scope>
    <source>
        <strain evidence="1 2">DFI.1.165</strain>
    </source>
</reference>
<evidence type="ECO:0000313" key="2">
    <source>
        <dbReference type="Proteomes" id="UP001299546"/>
    </source>
</evidence>
<sequence>MKIINLRDYYPFYKQNQFIEVTDEVAALFCESERREAAYQLRTYRHKAYYSLDCDDGIECEAVFVSLSPWELYERKVTAQELRAALSSLPEIQARRVYAHCALGISKAQLARAEGVSEKVVRTSIDRALRNMEKRLKNFF</sequence>
<comment type="caution">
    <text evidence="1">The sequence shown here is derived from an EMBL/GenBank/DDBJ whole genome shotgun (WGS) entry which is preliminary data.</text>
</comment>
<keyword evidence="2" id="KW-1185">Reference proteome</keyword>
<proteinExistence type="predicted"/>
<dbReference type="InterPro" id="IPR013324">
    <property type="entry name" value="RNA_pol_sigma_r3/r4-like"/>
</dbReference>